<gene>
    <name evidence="2" type="primary">ZFPM2</name>
    <name evidence="2" type="ORF">CM83_10216</name>
</gene>
<accession>A0A0A9XWN3</accession>
<evidence type="ECO:0000313" key="2">
    <source>
        <dbReference type="EMBL" id="JAG23811.1"/>
    </source>
</evidence>
<reference evidence="2" key="1">
    <citation type="journal article" date="2014" name="PLoS ONE">
        <title>Transcriptome-Based Identification of ABC Transporters in the Western Tarnished Plant Bug Lygus hesperus.</title>
        <authorList>
            <person name="Hull J.J."/>
            <person name="Chaney K."/>
            <person name="Geib S.M."/>
            <person name="Fabrick J.A."/>
            <person name="Brent C.S."/>
            <person name="Walsh D."/>
            <person name="Lavine L.C."/>
        </authorList>
    </citation>
    <scope>NUCLEOTIDE SEQUENCE</scope>
</reference>
<proteinExistence type="predicted"/>
<evidence type="ECO:0000256" key="1">
    <source>
        <dbReference type="SAM" id="Phobius"/>
    </source>
</evidence>
<organism evidence="2">
    <name type="scientific">Lygus hesperus</name>
    <name type="common">Western plant bug</name>
    <dbReference type="NCBI Taxonomy" id="30085"/>
    <lineage>
        <taxon>Eukaryota</taxon>
        <taxon>Metazoa</taxon>
        <taxon>Ecdysozoa</taxon>
        <taxon>Arthropoda</taxon>
        <taxon>Hexapoda</taxon>
        <taxon>Insecta</taxon>
        <taxon>Pterygota</taxon>
        <taxon>Neoptera</taxon>
        <taxon>Paraneoptera</taxon>
        <taxon>Hemiptera</taxon>
        <taxon>Heteroptera</taxon>
        <taxon>Panheteroptera</taxon>
        <taxon>Cimicomorpha</taxon>
        <taxon>Miridae</taxon>
        <taxon>Mirini</taxon>
        <taxon>Lygus</taxon>
    </lineage>
</organism>
<sequence>MILIFPLFLGAISAATAPHRPVDLHQCSLVKFDLNDLDNALYMYKKCLQLGERFKPEVRSRYKSKLHQKLDKAWRELPKHQRHATLNRAMLKAEKLGISKYDLRIHKTEKGWVPHSDGKEPHIREKEDGNNELVLMFSSWWLITLILIIIILTY</sequence>
<keyword evidence="1" id="KW-0472">Membrane</keyword>
<reference evidence="2" key="2">
    <citation type="submission" date="2014-07" db="EMBL/GenBank/DDBJ databases">
        <authorList>
            <person name="Hull J."/>
        </authorList>
    </citation>
    <scope>NUCLEOTIDE SEQUENCE</scope>
</reference>
<keyword evidence="1" id="KW-0812">Transmembrane</keyword>
<name>A0A0A9XWN3_LYGHE</name>
<keyword evidence="1" id="KW-1133">Transmembrane helix</keyword>
<feature type="non-terminal residue" evidence="2">
    <location>
        <position position="154"/>
    </location>
</feature>
<feature type="transmembrane region" description="Helical" evidence="1">
    <location>
        <begin position="133"/>
        <end position="152"/>
    </location>
</feature>
<protein>
    <submittedName>
        <fullName evidence="2">Zinc finger protein ZFPM2</fullName>
    </submittedName>
</protein>
<dbReference type="AlphaFoldDB" id="A0A0A9XWN3"/>
<dbReference type="EMBL" id="GBHO01019793">
    <property type="protein sequence ID" value="JAG23811.1"/>
    <property type="molecule type" value="Transcribed_RNA"/>
</dbReference>